<dbReference type="Pfam" id="PF01019">
    <property type="entry name" value="G_glu_transpept"/>
    <property type="match status" value="1"/>
</dbReference>
<dbReference type="InterPro" id="IPR051792">
    <property type="entry name" value="GGT_bact"/>
</dbReference>
<name>A0A9E7SXA2_9EURY</name>
<dbReference type="SUPFAM" id="SSF56235">
    <property type="entry name" value="N-terminal nucleophile aminohydrolases (Ntn hydrolases)"/>
    <property type="match status" value="1"/>
</dbReference>
<protein>
    <submittedName>
        <fullName evidence="6">Gamma-glutamyltransferase</fullName>
        <ecNumber evidence="6">2.3.2.2</ecNumber>
    </submittedName>
</protein>
<dbReference type="KEGG" id="sawl:NGM29_06105"/>
<keyword evidence="7" id="KW-1185">Reference proteome</keyword>
<evidence type="ECO:0000256" key="5">
    <source>
        <dbReference type="SAM" id="MobiDB-lite"/>
    </source>
</evidence>
<dbReference type="InterPro" id="IPR000101">
    <property type="entry name" value="GGT_peptidase"/>
</dbReference>
<dbReference type="InterPro" id="IPR043138">
    <property type="entry name" value="GGT_lsub"/>
</dbReference>
<keyword evidence="2" id="KW-0378">Hydrolase</keyword>
<dbReference type="InterPro" id="IPR006311">
    <property type="entry name" value="TAT_signal"/>
</dbReference>
<dbReference type="InterPro" id="IPR043137">
    <property type="entry name" value="GGT_ssub_C"/>
</dbReference>
<dbReference type="GO" id="GO:0036374">
    <property type="term" value="F:glutathione hydrolase activity"/>
    <property type="evidence" value="ECO:0007669"/>
    <property type="project" value="InterPro"/>
</dbReference>
<dbReference type="GeneID" id="73289601"/>
<dbReference type="GO" id="GO:0103068">
    <property type="term" value="F:leukotriene C4 gamma-glutamyl transferase activity"/>
    <property type="evidence" value="ECO:0007669"/>
    <property type="project" value="UniProtKB-EC"/>
</dbReference>
<dbReference type="PANTHER" id="PTHR43199">
    <property type="entry name" value="GLUTATHIONE HYDROLASE"/>
    <property type="match status" value="1"/>
</dbReference>
<feature type="region of interest" description="Disordered" evidence="5">
    <location>
        <begin position="1"/>
        <end position="23"/>
    </location>
</feature>
<dbReference type="PROSITE" id="PS51318">
    <property type="entry name" value="TAT"/>
    <property type="match status" value="1"/>
</dbReference>
<gene>
    <name evidence="6" type="primary">ggt</name>
    <name evidence="6" type="ORF">NGM29_06105</name>
</gene>
<dbReference type="AlphaFoldDB" id="A0A9E7SXA2"/>
<keyword evidence="4 6" id="KW-0012">Acyltransferase</keyword>
<sequence length="608" mass="65904">MSREHERREAEHRSETDAGVNRRRFLALTGTTAGALTVGTQPATATAQEVTDVAGFSCDHPHFTCGREVTAADGMVSTVDPIAGGVAARVLREGGNAIDAAIALQYTLNVTQPHGSGIGGGGFMVVYDAESDSVEAINSRERASQGATPEMFLDDDGNELPFGEAIQTGEAMGVPGTLKGLETARERYGSRSRQRLIEPAIKLARDGFTVDWFLAEQIAANTEKFNEAALETFSDESGALYTTGDTMTNSDLAETFERIKRDGAEAFYEGAIGEDLAAEIQRHAREPERAVDEADLAQYDVTIDEPIRTKWYDVELVGQPLPSSGPTVVSMILKLLEFLEIDTYERRSPEMYHLLAEAIIVAWGDRMEHMGDPEFVDVPIDSLLSDAYLQERADLIELGQSVLTEGCFGGGEPHRISTDGQTTHFSVVDRWGNAVSYTSTIEQFMGSGKMVPGRGFMINNELTDFDRTPGGPNEPEPWKRPMSSMSPMMVLRDGVPEFTAGSPGGWRIITSTMQAILFRYVYGLEPLAAITEPSIYTHYCGGISWDAGVPEEARQTTAEWGQEWDATPSTLGNVQVIDIGTDALTGAADPNRDGQAVGLERAGGPGRH</sequence>
<dbReference type="InterPro" id="IPR029055">
    <property type="entry name" value="Ntn_hydrolases_N"/>
</dbReference>
<dbReference type="Gene3D" id="1.10.246.130">
    <property type="match status" value="1"/>
</dbReference>
<accession>A0A9E7SXA2</accession>
<dbReference type="EMBL" id="CP100355">
    <property type="protein sequence ID" value="UTF54836.1"/>
    <property type="molecule type" value="Genomic_DNA"/>
</dbReference>
<evidence type="ECO:0000256" key="3">
    <source>
        <dbReference type="ARBA" id="ARBA00023145"/>
    </source>
</evidence>
<feature type="region of interest" description="Disordered" evidence="5">
    <location>
        <begin position="463"/>
        <end position="482"/>
    </location>
</feature>
<keyword evidence="3" id="KW-0865">Zymogen</keyword>
<evidence type="ECO:0000313" key="6">
    <source>
        <dbReference type="EMBL" id="UTF54836.1"/>
    </source>
</evidence>
<evidence type="ECO:0000256" key="1">
    <source>
        <dbReference type="ARBA" id="ARBA00022679"/>
    </source>
</evidence>
<feature type="compositionally biased region" description="Basic and acidic residues" evidence="5">
    <location>
        <begin position="1"/>
        <end position="16"/>
    </location>
</feature>
<dbReference type="PRINTS" id="PR01210">
    <property type="entry name" value="GGTRANSPTASE"/>
</dbReference>
<dbReference type="EC" id="2.3.2.2" evidence="6"/>
<proteinExistence type="predicted"/>
<evidence type="ECO:0000256" key="2">
    <source>
        <dbReference type="ARBA" id="ARBA00022801"/>
    </source>
</evidence>
<dbReference type="Gene3D" id="3.60.20.40">
    <property type="match status" value="1"/>
</dbReference>
<evidence type="ECO:0000313" key="7">
    <source>
        <dbReference type="Proteomes" id="UP001056855"/>
    </source>
</evidence>
<dbReference type="Proteomes" id="UP001056855">
    <property type="component" value="Chromosome"/>
</dbReference>
<dbReference type="PANTHER" id="PTHR43199:SF1">
    <property type="entry name" value="GLUTATHIONE HYDROLASE PROENZYME"/>
    <property type="match status" value="1"/>
</dbReference>
<evidence type="ECO:0000256" key="4">
    <source>
        <dbReference type="ARBA" id="ARBA00023315"/>
    </source>
</evidence>
<feature type="region of interest" description="Disordered" evidence="5">
    <location>
        <begin position="585"/>
        <end position="608"/>
    </location>
</feature>
<dbReference type="NCBIfam" id="TIGR00066">
    <property type="entry name" value="g_glut_trans"/>
    <property type="match status" value="1"/>
</dbReference>
<reference evidence="6" key="1">
    <citation type="submission" date="2022-06" db="EMBL/GenBank/DDBJ databases">
        <title>Diverse halophilic archaea isolated from saline environments.</title>
        <authorList>
            <person name="Cui H.-L."/>
        </authorList>
    </citation>
    <scope>NUCLEOTIDE SEQUENCE</scope>
    <source>
        <strain evidence="6">WLHS1</strain>
    </source>
</reference>
<keyword evidence="1 6" id="KW-0808">Transferase</keyword>
<organism evidence="6 7">
    <name type="scientific">Natronosalvus rutilus</name>
    <dbReference type="NCBI Taxonomy" id="2953753"/>
    <lineage>
        <taxon>Archaea</taxon>
        <taxon>Methanobacteriati</taxon>
        <taxon>Methanobacteriota</taxon>
        <taxon>Stenosarchaea group</taxon>
        <taxon>Halobacteria</taxon>
        <taxon>Halobacteriales</taxon>
        <taxon>Natrialbaceae</taxon>
        <taxon>Natronosalvus</taxon>
    </lineage>
</organism>
<dbReference type="GO" id="GO:0006751">
    <property type="term" value="P:glutathione catabolic process"/>
    <property type="evidence" value="ECO:0007669"/>
    <property type="project" value="InterPro"/>
</dbReference>
<dbReference type="RefSeq" id="WP_254159550.1">
    <property type="nucleotide sequence ID" value="NZ_CP100355.1"/>
</dbReference>